<protein>
    <submittedName>
        <fullName evidence="1">Uncharacterized protein</fullName>
    </submittedName>
</protein>
<proteinExistence type="predicted"/>
<dbReference type="AlphaFoldDB" id="K1YXQ2"/>
<dbReference type="EMBL" id="AMFJ01034145">
    <property type="protein sequence ID" value="EKD30134.1"/>
    <property type="molecule type" value="Genomic_DNA"/>
</dbReference>
<gene>
    <name evidence="1" type="ORF">ACD_78C00145G0001</name>
</gene>
<organism evidence="1">
    <name type="scientific">uncultured bacterium</name>
    <name type="common">gcode 4</name>
    <dbReference type="NCBI Taxonomy" id="1234023"/>
    <lineage>
        <taxon>Bacteria</taxon>
        <taxon>environmental samples</taxon>
    </lineage>
</organism>
<name>K1YXQ2_9BACT</name>
<comment type="caution">
    <text evidence="1">The sequence shown here is derived from an EMBL/GenBank/DDBJ whole genome shotgun (WGS) entry which is preliminary data.</text>
</comment>
<evidence type="ECO:0000313" key="1">
    <source>
        <dbReference type="EMBL" id="EKD30134.1"/>
    </source>
</evidence>
<accession>K1YXQ2</accession>
<reference evidence="1" key="1">
    <citation type="journal article" date="2012" name="Science">
        <title>Fermentation, hydrogen, and sulfur metabolism in multiple uncultivated bacterial phyla.</title>
        <authorList>
            <person name="Wrighton K.C."/>
            <person name="Thomas B.C."/>
            <person name="Sharon I."/>
            <person name="Miller C.S."/>
            <person name="Castelle C.J."/>
            <person name="VerBerkmoes N.C."/>
            <person name="Wilkins M.J."/>
            <person name="Hettich R.L."/>
            <person name="Lipton M.S."/>
            <person name="Williams K.H."/>
            <person name="Long P.E."/>
            <person name="Banfield J.F."/>
        </authorList>
    </citation>
    <scope>NUCLEOTIDE SEQUENCE [LARGE SCALE GENOMIC DNA]</scope>
</reference>
<sequence>MMDDELLLASELLFENLIGLLWSLGSDDADTVHNPVHVGINSDIRRIIEHR</sequence>